<dbReference type="Proteomes" id="UP000276443">
    <property type="component" value="Unassembled WGS sequence"/>
</dbReference>
<evidence type="ECO:0000313" key="2">
    <source>
        <dbReference type="EMBL" id="RPF53986.1"/>
    </source>
</evidence>
<protein>
    <submittedName>
        <fullName evidence="2">Putative adhesin</fullName>
    </submittedName>
</protein>
<evidence type="ECO:0000313" key="3">
    <source>
        <dbReference type="Proteomes" id="UP000276443"/>
    </source>
</evidence>
<reference evidence="2 3" key="1">
    <citation type="submission" date="2018-11" db="EMBL/GenBank/DDBJ databases">
        <title>Genomic Encyclopedia of Type Strains, Phase IV (KMG-IV): sequencing the most valuable type-strain genomes for metagenomic binning, comparative biology and taxonomic classification.</title>
        <authorList>
            <person name="Goeker M."/>
        </authorList>
    </citation>
    <scope>NUCLEOTIDE SEQUENCE [LARGE SCALE GENOMIC DNA]</scope>
    <source>
        <strain evidence="2 3">DSM 18090</strain>
    </source>
</reference>
<gene>
    <name evidence="2" type="ORF">EDC24_1174</name>
</gene>
<dbReference type="EMBL" id="RKRF01000008">
    <property type="protein sequence ID" value="RPF53986.1"/>
    <property type="molecule type" value="Genomic_DNA"/>
</dbReference>
<dbReference type="RefSeq" id="WP_124220636.1">
    <property type="nucleotide sequence ID" value="NZ_RKRF01000008.1"/>
</dbReference>
<name>A0A3N5B8B8_9BACI</name>
<dbReference type="AlphaFoldDB" id="A0A3N5B8B8"/>
<feature type="domain" description="DUF4097" evidence="1">
    <location>
        <begin position="132"/>
        <end position="274"/>
    </location>
</feature>
<dbReference type="Pfam" id="PF13349">
    <property type="entry name" value="DUF4097"/>
    <property type="match status" value="1"/>
</dbReference>
<sequence>MKRVAIISVIILFVSLIGLTVTVAINGGSIKGMFLGKSEKIEEQKTFESQEIDRVNIEANSSKLNILPTDGNEITVDYYGEKYVFSDSQFKVNQEGNQLNVDLRENQSFFWFNIGNRMNLDVYLPEKIYDAIQIDLSAATVSIDNIQVRELGIDTSAGKVDLTSIDSEKSAIDTSAGAVTINRITGDLDIDTSAGKVVVDLESLEQNINVDTSAGQVIINTVEQPTDMVLDYRASAGSASIDFPLNYEENSGNRIKGSIGEGIYRVDVNTSAGSFEFNTR</sequence>
<keyword evidence="3" id="KW-1185">Reference proteome</keyword>
<accession>A0A3N5B8B8</accession>
<proteinExistence type="predicted"/>
<comment type="caution">
    <text evidence="2">The sequence shown here is derived from an EMBL/GenBank/DDBJ whole genome shotgun (WGS) entry which is preliminary data.</text>
</comment>
<organism evidence="2 3">
    <name type="scientific">Aquisalibacillus elongatus</name>
    <dbReference type="NCBI Taxonomy" id="485577"/>
    <lineage>
        <taxon>Bacteria</taxon>
        <taxon>Bacillati</taxon>
        <taxon>Bacillota</taxon>
        <taxon>Bacilli</taxon>
        <taxon>Bacillales</taxon>
        <taxon>Bacillaceae</taxon>
        <taxon>Aquisalibacillus</taxon>
    </lineage>
</organism>
<evidence type="ECO:0000259" key="1">
    <source>
        <dbReference type="Pfam" id="PF13349"/>
    </source>
</evidence>
<dbReference type="InterPro" id="IPR025164">
    <property type="entry name" value="Toastrack_DUF4097"/>
</dbReference>
<dbReference type="OrthoDB" id="2380881at2"/>